<dbReference type="Gene3D" id="1.10.1660.10">
    <property type="match status" value="1"/>
</dbReference>
<dbReference type="InterPro" id="IPR000551">
    <property type="entry name" value="MerR-type_HTH_dom"/>
</dbReference>
<accession>A0AAQ1TWK9</accession>
<evidence type="ECO:0000313" key="3">
    <source>
        <dbReference type="EMBL" id="GEA43197.1"/>
    </source>
</evidence>
<name>A0AAQ1TWK9_CORST</name>
<dbReference type="SUPFAM" id="SSF46955">
    <property type="entry name" value="Putative DNA-binding domain"/>
    <property type="match status" value="1"/>
</dbReference>
<dbReference type="Proteomes" id="UP000315234">
    <property type="component" value="Unassembled WGS sequence"/>
</dbReference>
<dbReference type="Pfam" id="PF00376">
    <property type="entry name" value="MerR"/>
    <property type="match status" value="1"/>
</dbReference>
<dbReference type="InterPro" id="IPR009061">
    <property type="entry name" value="DNA-bd_dom_put_sf"/>
</dbReference>
<evidence type="ECO:0000259" key="2">
    <source>
        <dbReference type="PROSITE" id="PS50937"/>
    </source>
</evidence>
<protein>
    <recommendedName>
        <fullName evidence="2">HTH merR-type domain-containing protein</fullName>
    </recommendedName>
</protein>
<gene>
    <name evidence="3" type="ORF">Cst04h_13670</name>
</gene>
<comment type="caution">
    <text evidence="3">The sequence shown here is derived from an EMBL/GenBank/DDBJ whole genome shotgun (WGS) entry which is preliminary data.</text>
</comment>
<feature type="domain" description="HTH merR-type" evidence="2">
    <location>
        <begin position="1"/>
        <end position="69"/>
    </location>
</feature>
<evidence type="ECO:0000256" key="1">
    <source>
        <dbReference type="ARBA" id="ARBA00023125"/>
    </source>
</evidence>
<dbReference type="GO" id="GO:0003677">
    <property type="term" value="F:DNA binding"/>
    <property type="evidence" value="ECO:0007669"/>
    <property type="project" value="UniProtKB-KW"/>
</dbReference>
<dbReference type="SMART" id="SM00422">
    <property type="entry name" value="HTH_MERR"/>
    <property type="match status" value="1"/>
</dbReference>
<sequence length="232" mass="26066">MRISEVARALGCSVRTIRHYHQRGVVPEPERKANGYRDYSLADLAALVKVRQLAVAGIPLKSLTAEPEDTLYDAALAEIERRVANLEEQRARLIRLRDNPPGPAPHGLMVLMKEVLAESGLSEVEIAQEVDAWELMAYSGVATAQTWRVLETNLSSPQCVSRIRAQHQRWKQLGETEPGPECDELAEQWFKSYKEGVMNGVFATLRPGYLELQPRDISARKGQLVALELVRR</sequence>
<organism evidence="3 4">
    <name type="scientific">Corynebacterium striatum</name>
    <dbReference type="NCBI Taxonomy" id="43770"/>
    <lineage>
        <taxon>Bacteria</taxon>
        <taxon>Bacillati</taxon>
        <taxon>Actinomycetota</taxon>
        <taxon>Actinomycetes</taxon>
        <taxon>Mycobacteriales</taxon>
        <taxon>Corynebacteriaceae</taxon>
        <taxon>Corynebacterium</taxon>
    </lineage>
</organism>
<dbReference type="PANTHER" id="PTHR30204">
    <property type="entry name" value="REDOX-CYCLING DRUG-SENSING TRANSCRIPTIONAL ACTIVATOR SOXR"/>
    <property type="match status" value="1"/>
</dbReference>
<dbReference type="PROSITE" id="PS50937">
    <property type="entry name" value="HTH_MERR_2"/>
    <property type="match status" value="1"/>
</dbReference>
<dbReference type="CDD" id="cd00592">
    <property type="entry name" value="HTH_MerR-like"/>
    <property type="match status" value="1"/>
</dbReference>
<reference evidence="3 4" key="1">
    <citation type="submission" date="2019-06" db="EMBL/GenBank/DDBJ databases">
        <title>Draft genome sequence of Corynebacterium striatum NBRC 15291.</title>
        <authorList>
            <person name="Miura T."/>
            <person name="Furukawa M."/>
            <person name="Shimamura M."/>
            <person name="Ohyama Y."/>
            <person name="Yamazoe A."/>
            <person name="Kawasaki H."/>
        </authorList>
    </citation>
    <scope>NUCLEOTIDE SEQUENCE [LARGE SCALE GENOMIC DNA]</scope>
    <source>
        <strain evidence="3 4">NBRC 15291</strain>
    </source>
</reference>
<evidence type="ECO:0000313" key="4">
    <source>
        <dbReference type="Proteomes" id="UP000315234"/>
    </source>
</evidence>
<proteinExistence type="predicted"/>
<dbReference type="InterPro" id="IPR047057">
    <property type="entry name" value="MerR_fam"/>
</dbReference>
<dbReference type="EMBL" id="BJLD01000002">
    <property type="protein sequence ID" value="GEA43197.1"/>
    <property type="molecule type" value="Genomic_DNA"/>
</dbReference>
<dbReference type="AlphaFoldDB" id="A0AAQ1TWK9"/>
<dbReference type="RefSeq" id="WP_005528442.1">
    <property type="nucleotide sequence ID" value="NZ_BJLD01000002.1"/>
</dbReference>
<dbReference type="PANTHER" id="PTHR30204:SF93">
    <property type="entry name" value="HTH MERR-TYPE DOMAIN-CONTAINING PROTEIN"/>
    <property type="match status" value="1"/>
</dbReference>
<dbReference type="GO" id="GO:0003700">
    <property type="term" value="F:DNA-binding transcription factor activity"/>
    <property type="evidence" value="ECO:0007669"/>
    <property type="project" value="InterPro"/>
</dbReference>
<keyword evidence="1" id="KW-0238">DNA-binding</keyword>